<name>A0A3N7HLD5_9BURK</name>
<evidence type="ECO:0000313" key="1">
    <source>
        <dbReference type="EMBL" id="RQP21401.1"/>
    </source>
</evidence>
<proteinExistence type="predicted"/>
<dbReference type="SUPFAM" id="SSF55486">
    <property type="entry name" value="Metalloproteases ('zincins'), catalytic domain"/>
    <property type="match status" value="1"/>
</dbReference>
<dbReference type="Proteomes" id="UP000267464">
    <property type="component" value="Unassembled WGS sequence"/>
</dbReference>
<evidence type="ECO:0000313" key="2">
    <source>
        <dbReference type="Proteomes" id="UP000267464"/>
    </source>
</evidence>
<gene>
    <name evidence="1" type="ORF">DZC73_28380</name>
</gene>
<sequence>MLFNSDDKELVLVAGKAALVKVNVTTTNTAGGKPTGTLRVDNTGGGASRDLLLTAPTAAIPTTVPDVPSFSDSYTAYIPAEFVKPGLRLTVQIGSAAATTLTPRVGGGVPMRYIPISVKIAGVAGVIPADQSAHLQALFPVSTTTTQSHASYTSQKVTILPTTDAGWDDAFGKVLGELADLHSIEGAARHDHYFGFIPKRTWGLAGLAYLSGNSGVGFDMPSAPTTVRDVVAHEMGHNFSLPHAACGGAGSPDPNYPYPDANLGKPGRYIWTFLADSTTFYDPRPTDRHDIMSYCGGQVFSDYNYRKMQVYLTPADKATAAGATASAQSVSAPESTETREVLLVSGELRASGAELNPVKALTGRVNTSAAGSGPYTLRVVTASGTIDYPFTPRELDHNTTVKHFGLTIPNPGTIASITVLYQGQAVGTAKSQAETGTARAQSATAVTAPQVKEANGQLQVSWDSRRHPFATLTWVGANGQRINLAQDLRGGNAAVSASELPAGGSFEVILSDGLNSTRQSVGR</sequence>
<dbReference type="EMBL" id="QUSW01000011">
    <property type="protein sequence ID" value="RQP21401.1"/>
    <property type="molecule type" value="Genomic_DNA"/>
</dbReference>
<protein>
    <recommendedName>
        <fullName evidence="3">Peptidase M66</fullName>
    </recommendedName>
</protein>
<accession>A0A3N7HLD5</accession>
<reference evidence="1 2" key="1">
    <citation type="submission" date="2018-08" db="EMBL/GenBank/DDBJ databases">
        <authorList>
            <person name="Khan S.A."/>
            <person name="Jeon C.O."/>
            <person name="Chun B.H."/>
            <person name="Jeong S.E."/>
        </authorList>
    </citation>
    <scope>NUCLEOTIDE SEQUENCE [LARGE SCALE GENOMIC DNA]</scope>
    <source>
        <strain evidence="1 2">S-16</strain>
    </source>
</reference>
<comment type="caution">
    <text evidence="1">The sequence shown here is derived from an EMBL/GenBank/DDBJ whole genome shotgun (WGS) entry which is preliminary data.</text>
</comment>
<keyword evidence="2" id="KW-1185">Reference proteome</keyword>
<organism evidence="1 2">
    <name type="scientific">Piscinibacter terrae</name>
    <dbReference type="NCBI Taxonomy" id="2496871"/>
    <lineage>
        <taxon>Bacteria</taxon>
        <taxon>Pseudomonadati</taxon>
        <taxon>Pseudomonadota</taxon>
        <taxon>Betaproteobacteria</taxon>
        <taxon>Burkholderiales</taxon>
        <taxon>Sphaerotilaceae</taxon>
        <taxon>Piscinibacter</taxon>
    </lineage>
</organism>
<dbReference type="AlphaFoldDB" id="A0A3N7HLD5"/>
<reference evidence="1 2" key="2">
    <citation type="submission" date="2018-12" db="EMBL/GenBank/DDBJ databases">
        <title>Rhizobacter gummiphilus sp. nov., a rubber-degrading bacterium isolated from the soil of a botanical garden in Japan.</title>
        <authorList>
            <person name="Shunsuke S.S."/>
        </authorList>
    </citation>
    <scope>NUCLEOTIDE SEQUENCE [LARGE SCALE GENOMIC DNA]</scope>
    <source>
        <strain evidence="1 2">S-16</strain>
    </source>
</reference>
<evidence type="ECO:0008006" key="3">
    <source>
        <dbReference type="Google" id="ProtNLM"/>
    </source>
</evidence>
<dbReference type="Pfam" id="PF13688">
    <property type="entry name" value="Reprolysin_5"/>
    <property type="match status" value="1"/>
</dbReference>